<dbReference type="AlphaFoldDB" id="A0A8J6KSC0"/>
<comment type="subcellular location">
    <subcellularLocation>
        <location evidence="1">Cell membrane</location>
        <topology evidence="1">Peripheral membrane protein</topology>
    </subcellularLocation>
    <subcellularLocation>
        <location evidence="2">Cytoplasm</location>
        <location evidence="2">Cytoskeleton</location>
    </subcellularLocation>
</comment>
<evidence type="ECO:0000256" key="9">
    <source>
        <dbReference type="ARBA" id="ARBA00042746"/>
    </source>
</evidence>
<dbReference type="Pfam" id="PF21989">
    <property type="entry name" value="RA_2"/>
    <property type="match status" value="1"/>
</dbReference>
<dbReference type="PROSITE" id="PS50003">
    <property type="entry name" value="PH_DOMAIN"/>
    <property type="match status" value="1"/>
</dbReference>
<evidence type="ECO:0000313" key="15">
    <source>
        <dbReference type="EMBL" id="KAH0501592.1"/>
    </source>
</evidence>
<feature type="compositionally biased region" description="Pro residues" evidence="12">
    <location>
        <begin position="332"/>
        <end position="353"/>
    </location>
</feature>
<evidence type="ECO:0000256" key="11">
    <source>
        <dbReference type="ARBA" id="ARBA00076035"/>
    </source>
</evidence>
<dbReference type="GO" id="GO:0005829">
    <property type="term" value="C:cytosol"/>
    <property type="evidence" value="ECO:0007669"/>
    <property type="project" value="UniProtKB-ARBA"/>
</dbReference>
<dbReference type="CDD" id="cd01259">
    <property type="entry name" value="PH_APBB1IP"/>
    <property type="match status" value="1"/>
</dbReference>
<dbReference type="EMBL" id="JAATJU010026500">
    <property type="protein sequence ID" value="KAH0501592.1"/>
    <property type="molecule type" value="Genomic_DNA"/>
</dbReference>
<evidence type="ECO:0000256" key="10">
    <source>
        <dbReference type="ARBA" id="ARBA00053525"/>
    </source>
</evidence>
<dbReference type="SUPFAM" id="SSF50729">
    <property type="entry name" value="PH domain-like"/>
    <property type="match status" value="1"/>
</dbReference>
<dbReference type="FunFam" id="2.30.29.30:FF:000048">
    <property type="entry name" value="Ras association (RalGDS/AF-6) and pleckstrin homology domains 1"/>
    <property type="match status" value="1"/>
</dbReference>
<reference evidence="15" key="1">
    <citation type="submission" date="2020-03" db="EMBL/GenBank/DDBJ databases">
        <title>Studies in the Genomics of Life Span.</title>
        <authorList>
            <person name="Glass D."/>
        </authorList>
    </citation>
    <scope>NUCLEOTIDE SEQUENCE</scope>
    <source>
        <strain evidence="15">LTLLF</strain>
        <tissue evidence="15">Muscle</tissue>
    </source>
</reference>
<dbReference type="SMART" id="SM00233">
    <property type="entry name" value="PH"/>
    <property type="match status" value="1"/>
</dbReference>
<feature type="region of interest" description="Disordered" evidence="12">
    <location>
        <begin position="54"/>
        <end position="89"/>
    </location>
</feature>
<keyword evidence="6" id="KW-0206">Cytoskeleton</keyword>
<proteinExistence type="inferred from homology"/>
<gene>
    <name evidence="15" type="ORF">LTLLF_195620</name>
</gene>
<comment type="similarity">
    <text evidence="7">Belongs to the MRL family.</text>
</comment>
<dbReference type="Gene3D" id="3.10.20.90">
    <property type="entry name" value="Phosphatidylinositol 3-kinase Catalytic Subunit, Chain A, domain 1"/>
    <property type="match status" value="1"/>
</dbReference>
<evidence type="ECO:0000256" key="4">
    <source>
        <dbReference type="ARBA" id="ARBA00022490"/>
    </source>
</evidence>
<evidence type="ECO:0000256" key="3">
    <source>
        <dbReference type="ARBA" id="ARBA00022475"/>
    </source>
</evidence>
<dbReference type="SUPFAM" id="SSF54236">
    <property type="entry name" value="Ubiquitin-like"/>
    <property type="match status" value="1"/>
</dbReference>
<dbReference type="InterPro" id="IPR039664">
    <property type="entry name" value="GRB/APBB1IP"/>
</dbReference>
<dbReference type="PROSITE" id="PS50200">
    <property type="entry name" value="RA"/>
    <property type="match status" value="1"/>
</dbReference>
<evidence type="ECO:0000256" key="6">
    <source>
        <dbReference type="ARBA" id="ARBA00023212"/>
    </source>
</evidence>
<keyword evidence="4" id="KW-0963">Cytoplasm</keyword>
<dbReference type="Pfam" id="PF00169">
    <property type="entry name" value="PH"/>
    <property type="match status" value="1"/>
</dbReference>
<dbReference type="FunFam" id="3.10.20.90:FF:000124">
    <property type="entry name" value="amyloid beta A4 precursor protein-binding family B member 1-interacting protein-like"/>
    <property type="match status" value="1"/>
</dbReference>
<keyword evidence="5" id="KW-0472">Membrane</keyword>
<dbReference type="CDD" id="cd16137">
    <property type="entry name" value="RA_MRL_RIAM"/>
    <property type="match status" value="1"/>
</dbReference>
<dbReference type="GO" id="GO:0007165">
    <property type="term" value="P:signal transduction"/>
    <property type="evidence" value="ECO:0007669"/>
    <property type="project" value="InterPro"/>
</dbReference>
<feature type="domain" description="PH" evidence="13">
    <location>
        <begin position="486"/>
        <end position="595"/>
    </location>
</feature>
<sequence length="838" mass="92530">MGLKKRSKLAKLVEFQRRSFESAFKALQELWCKARSLRRRGELIALPPRARVLASRRSQPREDKRASLLSSAGCTSEQPRASRRHPVNRSAARHFSVQLHQLSRLETSSGKDWAIFITIAPSFLALLLIQFSNGMEGVGNSKTHSSCVRNSGACISPMRTISRDAAVWAVLVKEAQRNDDWTQRWKSQELLFKEQLTLVTACSILSKMGESNEDIDQMFSTLLGEMDLLTQSLGVDTLPPPEPKPPREEFNYSVGFKDLNESLNALEDQDLDALMADLVADISEAEQRTIQAQKESSLNQHQTASGGRGAASLGYGASAAVAGVSLCEDDLPPPPAEPMLDLPPPPPPPPPEPLSKEEAEAQAKADKIKLALEKLKEAKVKKLVVKVHMDDNSTKSLMVDERQLARDVLDNLFEKTHCDCNVDWCLYEIYPELQIERIFEDHENVVEILSDWTRDTENKVLFLQKEEKYAVFKNPQESFCGTSVIVPELEGALYLKEDGKKSWKRRYFLLRASGIYYVPKGKTKTSRDLACFIQFENVNIYYGVQCKLKYKAPTDHCFVLKHPQIQKESQYIKYLCCDDARTLRQWVMGIRIAKYGKTLYDNYQKAVARAGLASRWTNLGTAGAATPAQTTTGLKTGTSQPNGQVPRAAPSAGGVLQVAQTQTEITKEEKQGLGNHYPAVPKENHGPKSSLPPPPPLRRSSDTCGSPALPPKSKGPSNSSFPAPPEDFLPPPPPPPPEEDSDSELPPPPPGFLEEPPDFIPPPPPAAAVEGSALPPPPPPPPCVPQETTKSSPMPPKKPPMPPKRQENQGLPGASGSGEQDFMSDLMKALQKKRGNMP</sequence>
<dbReference type="Proteomes" id="UP000710432">
    <property type="component" value="Unassembled WGS sequence"/>
</dbReference>
<evidence type="ECO:0000256" key="7">
    <source>
        <dbReference type="ARBA" id="ARBA00038382"/>
    </source>
</evidence>
<keyword evidence="3" id="KW-1003">Cell membrane</keyword>
<dbReference type="InterPro" id="IPR011993">
    <property type="entry name" value="PH-like_dom_sf"/>
</dbReference>
<evidence type="ECO:0000259" key="13">
    <source>
        <dbReference type="PROSITE" id="PS50003"/>
    </source>
</evidence>
<dbReference type="InterPro" id="IPR039665">
    <property type="entry name" value="PH_APBB1IP"/>
</dbReference>
<dbReference type="PANTHER" id="PTHR11243">
    <property type="entry name" value="GROWTH FACTOR RECEPTOR-BOUND PROTEIN"/>
    <property type="match status" value="1"/>
</dbReference>
<feature type="compositionally biased region" description="Low complexity" evidence="12">
    <location>
        <begin position="623"/>
        <end position="633"/>
    </location>
</feature>
<evidence type="ECO:0000313" key="16">
    <source>
        <dbReference type="Proteomes" id="UP000710432"/>
    </source>
</evidence>
<feature type="region of interest" description="Disordered" evidence="12">
    <location>
        <begin position="291"/>
        <end position="310"/>
    </location>
</feature>
<feature type="compositionally biased region" description="Pro residues" evidence="12">
    <location>
        <begin position="722"/>
        <end position="736"/>
    </location>
</feature>
<feature type="compositionally biased region" description="Polar residues" evidence="12">
    <location>
        <begin position="68"/>
        <end position="79"/>
    </location>
</feature>
<dbReference type="InterPro" id="IPR000159">
    <property type="entry name" value="RA_dom"/>
</dbReference>
<dbReference type="InterPro" id="IPR029071">
    <property type="entry name" value="Ubiquitin-like_domsf"/>
</dbReference>
<comment type="function">
    <text evidence="10">Appears to function in the signal transduction from Ras activation to actin cytoskeletal remodeling. Suppresses insulin-induced promoter activities through AP1 and SRE. Mediates Rap1-induced adhesion.</text>
</comment>
<feature type="compositionally biased region" description="Polar residues" evidence="12">
    <location>
        <begin position="634"/>
        <end position="643"/>
    </location>
</feature>
<feature type="compositionally biased region" description="Pro residues" evidence="12">
    <location>
        <begin position="774"/>
        <end position="784"/>
    </location>
</feature>
<protein>
    <recommendedName>
        <fullName evidence="8">Amyloid beta A4 precursor protein-binding family B member 1-interacting protein</fullName>
    </recommendedName>
    <alternativeName>
        <fullName evidence="9">APBB1-interacting protein 1</fullName>
    </alternativeName>
    <alternativeName>
        <fullName evidence="11">Proline-rich EVH1 ligand 1</fullName>
    </alternativeName>
</protein>
<organism evidence="15 16">
    <name type="scientific">Microtus ochrogaster</name>
    <name type="common">Prairie vole</name>
    <dbReference type="NCBI Taxonomy" id="79684"/>
    <lineage>
        <taxon>Eukaryota</taxon>
        <taxon>Metazoa</taxon>
        <taxon>Chordata</taxon>
        <taxon>Craniata</taxon>
        <taxon>Vertebrata</taxon>
        <taxon>Euteleostomi</taxon>
        <taxon>Mammalia</taxon>
        <taxon>Eutheria</taxon>
        <taxon>Euarchontoglires</taxon>
        <taxon>Glires</taxon>
        <taxon>Rodentia</taxon>
        <taxon>Myomorpha</taxon>
        <taxon>Muroidea</taxon>
        <taxon>Cricetidae</taxon>
        <taxon>Arvicolinae</taxon>
        <taxon>Microtus</taxon>
    </lineage>
</organism>
<evidence type="ECO:0000256" key="8">
    <source>
        <dbReference type="ARBA" id="ARBA00040699"/>
    </source>
</evidence>
<evidence type="ECO:0000256" key="5">
    <source>
        <dbReference type="ARBA" id="ARBA00023136"/>
    </source>
</evidence>
<evidence type="ECO:0000256" key="1">
    <source>
        <dbReference type="ARBA" id="ARBA00004202"/>
    </source>
</evidence>
<evidence type="ECO:0000256" key="2">
    <source>
        <dbReference type="ARBA" id="ARBA00004245"/>
    </source>
</evidence>
<evidence type="ECO:0000259" key="14">
    <source>
        <dbReference type="PROSITE" id="PS50200"/>
    </source>
</evidence>
<dbReference type="Gene3D" id="2.30.29.30">
    <property type="entry name" value="Pleckstrin-homology domain (PH domain)/Phosphotyrosine-binding domain (PTB)"/>
    <property type="match status" value="1"/>
</dbReference>
<dbReference type="SMART" id="SM00314">
    <property type="entry name" value="RA"/>
    <property type="match status" value="1"/>
</dbReference>
<name>A0A8J6KSC0_MICOH</name>
<dbReference type="GO" id="GO:0005886">
    <property type="term" value="C:plasma membrane"/>
    <property type="evidence" value="ECO:0007669"/>
    <property type="project" value="UniProtKB-SubCell"/>
</dbReference>
<feature type="compositionally biased region" description="Basic and acidic residues" evidence="12">
    <location>
        <begin position="354"/>
        <end position="363"/>
    </location>
</feature>
<feature type="compositionally biased region" description="Pro residues" evidence="12">
    <location>
        <begin position="793"/>
        <end position="803"/>
    </location>
</feature>
<feature type="compositionally biased region" description="Polar residues" evidence="12">
    <location>
        <begin position="291"/>
        <end position="303"/>
    </location>
</feature>
<dbReference type="InterPro" id="IPR001849">
    <property type="entry name" value="PH_domain"/>
</dbReference>
<evidence type="ECO:0000256" key="12">
    <source>
        <dbReference type="SAM" id="MobiDB-lite"/>
    </source>
</evidence>
<comment type="caution">
    <text evidence="15">The sequence shown here is derived from an EMBL/GenBank/DDBJ whole genome shotgun (WGS) entry which is preliminary data.</text>
</comment>
<feature type="region of interest" description="Disordered" evidence="12">
    <location>
        <begin position="326"/>
        <end position="363"/>
    </location>
</feature>
<accession>A0A8J6KSC0</accession>
<dbReference type="PANTHER" id="PTHR11243:SF14">
    <property type="entry name" value="AMYLOID BETA A4 PRECURSOR PROTEIN-BINDING FAMILY B MEMBER 1-INTERACTING PROTEIN"/>
    <property type="match status" value="1"/>
</dbReference>
<dbReference type="GO" id="GO:0005856">
    <property type="term" value="C:cytoskeleton"/>
    <property type="evidence" value="ECO:0007669"/>
    <property type="project" value="UniProtKB-SubCell"/>
</dbReference>
<feature type="region of interest" description="Disordered" evidence="12">
    <location>
        <begin position="623"/>
        <end position="838"/>
    </location>
</feature>
<feature type="domain" description="Ras-associating" evidence="14">
    <location>
        <begin position="381"/>
        <end position="468"/>
    </location>
</feature>